<dbReference type="EMBL" id="QRDL01000002">
    <property type="protein sequence ID" value="RED06998.1"/>
    <property type="molecule type" value="Genomic_DNA"/>
</dbReference>
<dbReference type="InterPro" id="IPR010654">
    <property type="entry name" value="Phage_lambda_tail_I"/>
</dbReference>
<dbReference type="Pfam" id="PF06805">
    <property type="entry name" value="Lambda_tail_I"/>
    <property type="match status" value="1"/>
</dbReference>
<organism evidence="3 4">
    <name type="scientific">Ectopseudomonas oleovorans</name>
    <name type="common">Pseudomonas oleovorans</name>
    <dbReference type="NCBI Taxonomy" id="301"/>
    <lineage>
        <taxon>Bacteria</taxon>
        <taxon>Pseudomonadati</taxon>
        <taxon>Pseudomonadota</taxon>
        <taxon>Gammaproteobacteria</taxon>
        <taxon>Pseudomonadales</taxon>
        <taxon>Pseudomonadaceae</taxon>
        <taxon>Ectopseudomonas</taxon>
    </lineage>
</organism>
<proteinExistence type="predicted"/>
<accession>A0A3D9EV28</accession>
<comment type="caution">
    <text evidence="3">The sequence shown here is derived from an EMBL/GenBank/DDBJ whole genome shotgun (WGS) entry which is preliminary data.</text>
</comment>
<keyword evidence="2" id="KW-1133">Transmembrane helix</keyword>
<feature type="compositionally biased region" description="Polar residues" evidence="1">
    <location>
        <begin position="157"/>
        <end position="167"/>
    </location>
</feature>
<evidence type="ECO:0000313" key="3">
    <source>
        <dbReference type="EMBL" id="RED06998.1"/>
    </source>
</evidence>
<protein>
    <submittedName>
        <fullName evidence="3">Putative phage tail protein</fullName>
    </submittedName>
</protein>
<name>A0A3D9EV28_ECTOL</name>
<evidence type="ECO:0000256" key="1">
    <source>
        <dbReference type="SAM" id="MobiDB-lite"/>
    </source>
</evidence>
<sequence>MTERIRVVRLYGVLGARFGRVHRLVVNSAAEAVHALAVQLQGFEQFFYEAKDRGMVFAVFHGRRNIGEDELGHPPGRAEIRIAPVIAGSKKAGLVQTVIGVALIVAATVVTGGFAGVAAGGLWGTIGAVGISLALGGVTQMMTKQPKGLDANDRPDNSPSYSFNGPVNTQAQGNPVPLLYGRMIVGSAVLSAGIYAQDQT</sequence>
<feature type="transmembrane region" description="Helical" evidence="2">
    <location>
        <begin position="121"/>
        <end position="139"/>
    </location>
</feature>
<dbReference type="Proteomes" id="UP000256988">
    <property type="component" value="Unassembled WGS sequence"/>
</dbReference>
<evidence type="ECO:0000256" key="2">
    <source>
        <dbReference type="SAM" id="Phobius"/>
    </source>
</evidence>
<evidence type="ECO:0000313" key="4">
    <source>
        <dbReference type="Proteomes" id="UP000256988"/>
    </source>
</evidence>
<dbReference type="RefSeq" id="WP_115945639.1">
    <property type="nucleotide sequence ID" value="NZ_QRDL01000002.1"/>
</dbReference>
<gene>
    <name evidence="3" type="ORF">DFO60_1504</name>
</gene>
<feature type="region of interest" description="Disordered" evidence="1">
    <location>
        <begin position="145"/>
        <end position="167"/>
    </location>
</feature>
<feature type="transmembrane region" description="Helical" evidence="2">
    <location>
        <begin position="94"/>
        <end position="115"/>
    </location>
</feature>
<reference evidence="3 4" key="1">
    <citation type="submission" date="2018-07" db="EMBL/GenBank/DDBJ databases">
        <title>Genome sequencing of rice bacterial endophytes.</title>
        <authorList>
            <person name="Venturi V."/>
        </authorList>
    </citation>
    <scope>NUCLEOTIDE SEQUENCE [LARGE SCALE GENOMIC DNA]</scope>
    <source>
        <strain evidence="3 4">AG1002</strain>
    </source>
</reference>
<dbReference type="AlphaFoldDB" id="A0A3D9EV28"/>
<keyword evidence="2" id="KW-0812">Transmembrane</keyword>
<keyword evidence="2" id="KW-0472">Membrane</keyword>